<evidence type="ECO:0000313" key="1">
    <source>
        <dbReference type="EMBL" id="JAH85514.1"/>
    </source>
</evidence>
<reference evidence="1" key="2">
    <citation type="journal article" date="2015" name="Fish Shellfish Immunol.">
        <title>Early steps in the European eel (Anguilla anguilla)-Vibrio vulnificus interaction in the gills: Role of the RtxA13 toxin.</title>
        <authorList>
            <person name="Callol A."/>
            <person name="Pajuelo D."/>
            <person name="Ebbesson L."/>
            <person name="Teles M."/>
            <person name="MacKenzie S."/>
            <person name="Amaro C."/>
        </authorList>
    </citation>
    <scope>NUCLEOTIDE SEQUENCE</scope>
</reference>
<proteinExistence type="predicted"/>
<name>A0A0E9W573_ANGAN</name>
<reference evidence="1" key="1">
    <citation type="submission" date="2014-11" db="EMBL/GenBank/DDBJ databases">
        <authorList>
            <person name="Amaro Gonzalez C."/>
        </authorList>
    </citation>
    <scope>NUCLEOTIDE SEQUENCE</scope>
</reference>
<accession>A0A0E9W573</accession>
<sequence>MSLMSLLPFFICYTIMPSQANTS</sequence>
<protein>
    <submittedName>
        <fullName evidence="1">Uncharacterized protein</fullName>
    </submittedName>
</protein>
<dbReference type="EMBL" id="GBXM01023063">
    <property type="protein sequence ID" value="JAH85514.1"/>
    <property type="molecule type" value="Transcribed_RNA"/>
</dbReference>
<organism evidence="1">
    <name type="scientific">Anguilla anguilla</name>
    <name type="common">European freshwater eel</name>
    <name type="synonym">Muraena anguilla</name>
    <dbReference type="NCBI Taxonomy" id="7936"/>
    <lineage>
        <taxon>Eukaryota</taxon>
        <taxon>Metazoa</taxon>
        <taxon>Chordata</taxon>
        <taxon>Craniata</taxon>
        <taxon>Vertebrata</taxon>
        <taxon>Euteleostomi</taxon>
        <taxon>Actinopterygii</taxon>
        <taxon>Neopterygii</taxon>
        <taxon>Teleostei</taxon>
        <taxon>Anguilliformes</taxon>
        <taxon>Anguillidae</taxon>
        <taxon>Anguilla</taxon>
    </lineage>
</organism>
<dbReference type="AlphaFoldDB" id="A0A0E9W573"/>